<evidence type="ECO:0000313" key="3">
    <source>
        <dbReference type="Proteomes" id="UP000658613"/>
    </source>
</evidence>
<evidence type="ECO:0000256" key="1">
    <source>
        <dbReference type="SAM" id="MobiDB-lite"/>
    </source>
</evidence>
<accession>A0A931GRT4</accession>
<sequence>MKPHGFSLWSKDRNETHGRRSDVAKKSASVLAAVAVAGGAAVVGMPATEAAANQPAKFYFEKVDEEGSRIGGSEWLNEYRHFEHGVVNDYGETIKVIEIILDREPASKESKKNGYTLAVDEDPREGHILVDASSFENGFNLCKEFSEHESRKLAENCVSRQKNDPSERAERVIFVFVAVFLRPAGGFVKKLKMFRETPARAVSEI</sequence>
<keyword evidence="3" id="KW-1185">Reference proteome</keyword>
<reference evidence="2" key="1">
    <citation type="submission" date="2020-11" db="EMBL/GenBank/DDBJ databases">
        <title>Sequencing the genomes of 1000 actinobacteria strains.</title>
        <authorList>
            <person name="Klenk H.-P."/>
        </authorList>
    </citation>
    <scope>NUCLEOTIDE SEQUENCE</scope>
    <source>
        <strain evidence="2">DSM 45632</strain>
    </source>
</reference>
<dbReference type="EMBL" id="JADOUE010000001">
    <property type="protein sequence ID" value="MBG6121347.1"/>
    <property type="molecule type" value="Genomic_DNA"/>
</dbReference>
<name>A0A931GRT4_9CORY</name>
<proteinExistence type="predicted"/>
<dbReference type="RefSeq" id="WP_196823924.1">
    <property type="nucleotide sequence ID" value="NZ_CP046980.1"/>
</dbReference>
<evidence type="ECO:0000313" key="2">
    <source>
        <dbReference type="EMBL" id="MBG6121347.1"/>
    </source>
</evidence>
<gene>
    <name evidence="2" type="ORF">IW254_000316</name>
</gene>
<organism evidence="2 3">
    <name type="scientific">Corynebacterium aquatimens</name>
    <dbReference type="NCBI Taxonomy" id="1190508"/>
    <lineage>
        <taxon>Bacteria</taxon>
        <taxon>Bacillati</taxon>
        <taxon>Actinomycetota</taxon>
        <taxon>Actinomycetes</taxon>
        <taxon>Mycobacteriales</taxon>
        <taxon>Corynebacteriaceae</taxon>
        <taxon>Corynebacterium</taxon>
    </lineage>
</organism>
<dbReference type="Proteomes" id="UP000658613">
    <property type="component" value="Unassembled WGS sequence"/>
</dbReference>
<dbReference type="AlphaFoldDB" id="A0A931GRT4"/>
<comment type="caution">
    <text evidence="2">The sequence shown here is derived from an EMBL/GenBank/DDBJ whole genome shotgun (WGS) entry which is preliminary data.</text>
</comment>
<feature type="compositionally biased region" description="Basic and acidic residues" evidence="1">
    <location>
        <begin position="10"/>
        <end position="22"/>
    </location>
</feature>
<protein>
    <submittedName>
        <fullName evidence="2">Uncharacterized protein</fullName>
    </submittedName>
</protein>
<feature type="region of interest" description="Disordered" evidence="1">
    <location>
        <begin position="1"/>
        <end position="22"/>
    </location>
</feature>